<reference evidence="2 3" key="1">
    <citation type="submission" date="2017-04" db="EMBL/GenBank/DDBJ databases">
        <title>Compelte genome sequence of WV33.</title>
        <authorList>
            <person name="Lee P.C."/>
        </authorList>
    </citation>
    <scope>NUCLEOTIDE SEQUENCE [LARGE SCALE GENOMIC DNA]</scope>
    <source>
        <strain evidence="2 3">WV33</strain>
    </source>
</reference>
<dbReference type="KEGG" id="ffa:FFWV33_15175"/>
<sequence length="63" mass="7177">MDTIINYLIEEKEWIFSGIGVFILGFFFYRKTANTSVNQKQKISDNSTGIQANGDVNINTKKD</sequence>
<dbReference type="AlphaFoldDB" id="A0A2S1LG98"/>
<keyword evidence="1" id="KW-1133">Transmembrane helix</keyword>
<keyword evidence="1" id="KW-0472">Membrane</keyword>
<name>A0A2S1LG98_9FLAO</name>
<evidence type="ECO:0000256" key="1">
    <source>
        <dbReference type="SAM" id="Phobius"/>
    </source>
</evidence>
<proteinExistence type="predicted"/>
<evidence type="ECO:0000313" key="3">
    <source>
        <dbReference type="Proteomes" id="UP000244527"/>
    </source>
</evidence>
<dbReference type="Proteomes" id="UP000244527">
    <property type="component" value="Chromosome"/>
</dbReference>
<gene>
    <name evidence="2" type="ORF">FFWV33_15175</name>
</gene>
<evidence type="ECO:0000313" key="2">
    <source>
        <dbReference type="EMBL" id="AWG22773.1"/>
    </source>
</evidence>
<dbReference type="RefSeq" id="WP_108741691.1">
    <property type="nucleotide sequence ID" value="NZ_CP020918.1"/>
</dbReference>
<keyword evidence="3" id="KW-1185">Reference proteome</keyword>
<dbReference type="EMBL" id="CP020918">
    <property type="protein sequence ID" value="AWG22773.1"/>
    <property type="molecule type" value="Genomic_DNA"/>
</dbReference>
<organism evidence="2 3">
    <name type="scientific">Flavobacterium faecale</name>
    <dbReference type="NCBI Taxonomy" id="1355330"/>
    <lineage>
        <taxon>Bacteria</taxon>
        <taxon>Pseudomonadati</taxon>
        <taxon>Bacteroidota</taxon>
        <taxon>Flavobacteriia</taxon>
        <taxon>Flavobacteriales</taxon>
        <taxon>Flavobacteriaceae</taxon>
        <taxon>Flavobacterium</taxon>
    </lineage>
</organism>
<feature type="transmembrane region" description="Helical" evidence="1">
    <location>
        <begin position="14"/>
        <end position="30"/>
    </location>
</feature>
<accession>A0A2S1LG98</accession>
<keyword evidence="1" id="KW-0812">Transmembrane</keyword>
<dbReference type="OrthoDB" id="9182560at2"/>
<protein>
    <submittedName>
        <fullName evidence="2">Uncharacterized protein</fullName>
    </submittedName>
</protein>